<dbReference type="Pfam" id="PF13556">
    <property type="entry name" value="HTH_30"/>
    <property type="match status" value="1"/>
</dbReference>
<dbReference type="PANTHER" id="PTHR33744:SF1">
    <property type="entry name" value="DNA-BINDING TRANSCRIPTIONAL ACTIVATOR ADER"/>
    <property type="match status" value="1"/>
</dbReference>
<evidence type="ECO:0000259" key="2">
    <source>
        <dbReference type="Pfam" id="PF13556"/>
    </source>
</evidence>
<proteinExistence type="predicted"/>
<reference evidence="3" key="1">
    <citation type="journal article" date="2014" name="Int. J. Syst. Evol. Microbiol.">
        <title>Complete genome sequence of Corynebacterium casei LMG S-19264T (=DSM 44701T), isolated from a smear-ripened cheese.</title>
        <authorList>
            <consortium name="US DOE Joint Genome Institute (JGI-PGF)"/>
            <person name="Walter F."/>
            <person name="Albersmeier A."/>
            <person name="Kalinowski J."/>
            <person name="Ruckert C."/>
        </authorList>
    </citation>
    <scope>NUCLEOTIDE SEQUENCE</scope>
    <source>
        <strain evidence="3">CGMCC 1.15179</strain>
    </source>
</reference>
<dbReference type="PANTHER" id="PTHR33744">
    <property type="entry name" value="CARBOHYDRATE DIACID REGULATOR"/>
    <property type="match status" value="1"/>
</dbReference>
<name>A0A8J2YBM9_9BACL</name>
<dbReference type="AlphaFoldDB" id="A0A8J2YBM9"/>
<dbReference type="EMBL" id="BMHQ01000001">
    <property type="protein sequence ID" value="GGE05442.1"/>
    <property type="molecule type" value="Genomic_DNA"/>
</dbReference>
<dbReference type="InterPro" id="IPR051448">
    <property type="entry name" value="CdaR-like_regulators"/>
</dbReference>
<reference evidence="3" key="2">
    <citation type="submission" date="2020-09" db="EMBL/GenBank/DDBJ databases">
        <authorList>
            <person name="Sun Q."/>
            <person name="Zhou Y."/>
        </authorList>
    </citation>
    <scope>NUCLEOTIDE SEQUENCE</scope>
    <source>
        <strain evidence="3">CGMCC 1.15179</strain>
    </source>
</reference>
<dbReference type="Proteomes" id="UP000625210">
    <property type="component" value="Unassembled WGS sequence"/>
</dbReference>
<sequence length="538" mass="60647">MQQPMTVAQILKRPHFQHAKVVAGAQGLDRPVRWVHVLEIMDGSSYVHGHELILMTGVGLGNEKELKLQFVRELVESQVSALCIELIHQYVELPEKIKQFADEHHFPIIVFEKAVSFIGITQDIHALLINRHHHQLLVLERISNKFLQLTLRPKGVTQILQLLHKETGCRVWLKDHLGEDIAYPEKSSLPDRSSLIRQPIVALDVKVGDLYVEYEGEPPEMVRLVLDRAATAMAQELLRRISLEERRLRDGRQWVDDLLNRGTADVPAVITAGVSSGNRMAVCAVVCTIAEDDAGADGDVLEQDENIAVLQWARTVPQVFEPLGIRSWPANREKKQVILLMDQCPLSSSPFMERIRKGLGRLFERLGETPPAVRFRWQAGVSYEFGNLNQAPEAWRQASLALSIPHNACHPGHGVICYDDLQSWQLFLQVPPAALAGYVQSQLGSLLAYDRKHGTELVRTLEAFLEAGQSKQKAAKDLFIHRQTLYYRLEQITSLLGEGWESSPRRVALDMALAAHRFLEIRAASFSPQDKANPTPDR</sequence>
<accession>A0A8J2YBM9</accession>
<feature type="domain" description="Purine catabolism PurC-like" evidence="1">
    <location>
        <begin position="9"/>
        <end position="128"/>
    </location>
</feature>
<evidence type="ECO:0008006" key="5">
    <source>
        <dbReference type="Google" id="ProtNLM"/>
    </source>
</evidence>
<evidence type="ECO:0000313" key="3">
    <source>
        <dbReference type="EMBL" id="GGE05442.1"/>
    </source>
</evidence>
<evidence type="ECO:0000259" key="1">
    <source>
        <dbReference type="Pfam" id="PF07905"/>
    </source>
</evidence>
<keyword evidence="4" id="KW-1185">Reference proteome</keyword>
<protein>
    <recommendedName>
        <fullName evidence="5">PucR family transcriptional regulator</fullName>
    </recommendedName>
</protein>
<dbReference type="Pfam" id="PF07905">
    <property type="entry name" value="PucR"/>
    <property type="match status" value="1"/>
</dbReference>
<dbReference type="RefSeq" id="WP_188646162.1">
    <property type="nucleotide sequence ID" value="NZ_BMHQ01000001.1"/>
</dbReference>
<dbReference type="InterPro" id="IPR025736">
    <property type="entry name" value="PucR_C-HTH_dom"/>
</dbReference>
<gene>
    <name evidence="3" type="ORF">GCM10011571_03130</name>
</gene>
<evidence type="ECO:0000313" key="4">
    <source>
        <dbReference type="Proteomes" id="UP000625210"/>
    </source>
</evidence>
<comment type="caution">
    <text evidence="3">The sequence shown here is derived from an EMBL/GenBank/DDBJ whole genome shotgun (WGS) entry which is preliminary data.</text>
</comment>
<dbReference type="Gene3D" id="1.10.10.2840">
    <property type="entry name" value="PucR C-terminal helix-turn-helix domain"/>
    <property type="match status" value="1"/>
</dbReference>
<organism evidence="3 4">
    <name type="scientific">Marinithermofilum abyssi</name>
    <dbReference type="NCBI Taxonomy" id="1571185"/>
    <lineage>
        <taxon>Bacteria</taxon>
        <taxon>Bacillati</taxon>
        <taxon>Bacillota</taxon>
        <taxon>Bacilli</taxon>
        <taxon>Bacillales</taxon>
        <taxon>Thermoactinomycetaceae</taxon>
        <taxon>Marinithermofilum</taxon>
    </lineage>
</organism>
<feature type="domain" description="PucR C-terminal helix-turn-helix" evidence="2">
    <location>
        <begin position="457"/>
        <end position="515"/>
    </location>
</feature>
<dbReference type="InterPro" id="IPR012914">
    <property type="entry name" value="PucR_dom"/>
</dbReference>
<dbReference type="InterPro" id="IPR042070">
    <property type="entry name" value="PucR_C-HTH_sf"/>
</dbReference>